<protein>
    <submittedName>
        <fullName evidence="2">Uncharacterized protein</fullName>
    </submittedName>
</protein>
<evidence type="ECO:0000256" key="1">
    <source>
        <dbReference type="SAM" id="Phobius"/>
    </source>
</evidence>
<dbReference type="AlphaFoldDB" id="A0A7X3D0A0"/>
<organism evidence="2 3">
    <name type="scientific">Zobellia amurskyensis</name>
    <dbReference type="NCBI Taxonomy" id="248905"/>
    <lineage>
        <taxon>Bacteria</taxon>
        <taxon>Pseudomonadati</taxon>
        <taxon>Bacteroidota</taxon>
        <taxon>Flavobacteriia</taxon>
        <taxon>Flavobacteriales</taxon>
        <taxon>Flavobacteriaceae</taxon>
        <taxon>Zobellia</taxon>
    </lineage>
</organism>
<keyword evidence="3" id="KW-1185">Reference proteome</keyword>
<dbReference type="EMBL" id="RCNR01000003">
    <property type="protein sequence ID" value="MUH34711.1"/>
    <property type="molecule type" value="Genomic_DNA"/>
</dbReference>
<evidence type="ECO:0000313" key="3">
    <source>
        <dbReference type="Proteomes" id="UP000540519"/>
    </source>
</evidence>
<keyword evidence="1" id="KW-0812">Transmembrane</keyword>
<gene>
    <name evidence="2" type="ORF">D9O36_02550</name>
</gene>
<sequence>MTTFLFWKLLSAHFKNEYGERLWKQWGTRLYFWQGAIYTSTGVTLLVLCVLKWANVLNF</sequence>
<feature type="transmembrane region" description="Helical" evidence="1">
    <location>
        <begin position="31"/>
        <end position="54"/>
    </location>
</feature>
<reference evidence="2 3" key="1">
    <citation type="journal article" date="2019" name="Mar. Drugs">
        <title>Comparative Genomics and CAZyme Genome Repertoires of Marine Zobellia amurskyensis KMM 3526(T) and Zobellia laminariae KMM 3676(T).</title>
        <authorList>
            <person name="Chernysheva N."/>
            <person name="Bystritskaya E."/>
            <person name="Stenkova A."/>
            <person name="Golovkin I."/>
            <person name="Nedashkovskaya O."/>
            <person name="Isaeva M."/>
        </authorList>
    </citation>
    <scope>NUCLEOTIDE SEQUENCE [LARGE SCALE GENOMIC DNA]</scope>
    <source>
        <strain evidence="2 3">KMM 3526</strain>
    </source>
</reference>
<proteinExistence type="predicted"/>
<accession>A0A7X3D0A0</accession>
<dbReference type="Proteomes" id="UP000540519">
    <property type="component" value="Unassembled WGS sequence"/>
</dbReference>
<comment type="caution">
    <text evidence="2">The sequence shown here is derived from an EMBL/GenBank/DDBJ whole genome shotgun (WGS) entry which is preliminary data.</text>
</comment>
<dbReference type="OrthoDB" id="1450918at2"/>
<name>A0A7X3D0A0_9FLAO</name>
<evidence type="ECO:0000313" key="2">
    <source>
        <dbReference type="EMBL" id="MUH34711.1"/>
    </source>
</evidence>
<keyword evidence="1" id="KW-0472">Membrane</keyword>
<keyword evidence="1" id="KW-1133">Transmembrane helix</keyword>